<feature type="transmembrane region" description="Helical" evidence="8">
    <location>
        <begin position="236"/>
        <end position="258"/>
    </location>
</feature>
<evidence type="ECO:0000256" key="1">
    <source>
        <dbReference type="ARBA" id="ARBA00004651"/>
    </source>
</evidence>
<dbReference type="GO" id="GO:0055085">
    <property type="term" value="P:transmembrane transport"/>
    <property type="evidence" value="ECO:0007669"/>
    <property type="project" value="InterPro"/>
</dbReference>
<feature type="transmembrane region" description="Helical" evidence="8">
    <location>
        <begin position="112"/>
        <end position="133"/>
    </location>
</feature>
<evidence type="ECO:0000313" key="10">
    <source>
        <dbReference type="EMBL" id="TDO19447.1"/>
    </source>
</evidence>
<evidence type="ECO:0000256" key="3">
    <source>
        <dbReference type="ARBA" id="ARBA00022448"/>
    </source>
</evidence>
<dbReference type="Gene3D" id="1.10.3720.10">
    <property type="entry name" value="MetI-like"/>
    <property type="match status" value="1"/>
</dbReference>
<evidence type="ECO:0000256" key="5">
    <source>
        <dbReference type="ARBA" id="ARBA00022692"/>
    </source>
</evidence>
<dbReference type="EMBL" id="SNWN01000014">
    <property type="protein sequence ID" value="TDO19447.1"/>
    <property type="molecule type" value="Genomic_DNA"/>
</dbReference>
<sequence>MFNLKSFAKMSFISIIVLLTYIPIIFMVIFSFNKPSDKGELSFITWNGTTNGAYVELFSHNVVNAIANSTLIAFFTVLIVVPLATLIVYGLWRQKQKAHRVVVEGLANVALINPDIITALGLGVVFTSLFGAFSENDEGLFRAVISHVVVILPFVTLLLFPRSEKFNSSQFKASQDLGYGKIRTWFKTYLRYMLMPLIFATIVTVVLSFDDFILTRIVSNVDTVGVQLYSANFRPWALALGSLLFIVTIFGNLVYIAFKWRQNKNMIAAKNSLLSINRKFLNERKISVKNFFKRNQKEIQNV</sequence>
<dbReference type="PANTHER" id="PTHR43848">
    <property type="entry name" value="PUTRESCINE TRANSPORT SYSTEM PERMEASE PROTEIN POTI"/>
    <property type="match status" value="1"/>
</dbReference>
<dbReference type="AlphaFoldDB" id="A0A4R6ICY5"/>
<feature type="transmembrane region" description="Helical" evidence="8">
    <location>
        <begin position="12"/>
        <end position="32"/>
    </location>
</feature>
<dbReference type="RefSeq" id="WP_208107023.1">
    <property type="nucleotide sequence ID" value="NZ_NNCE01000006.1"/>
</dbReference>
<dbReference type="PANTHER" id="PTHR43848:SF2">
    <property type="entry name" value="PUTRESCINE TRANSPORT SYSTEM PERMEASE PROTEIN POTI"/>
    <property type="match status" value="1"/>
</dbReference>
<reference evidence="10 11" key="1">
    <citation type="submission" date="2019-03" db="EMBL/GenBank/DDBJ databases">
        <title>Genomic Encyclopedia of Archaeal and Bacterial Type Strains, Phase II (KMG-II): from individual species to whole genera.</title>
        <authorList>
            <person name="Goeker M."/>
        </authorList>
    </citation>
    <scope>NUCLEOTIDE SEQUENCE [LARGE SCALE GENOMIC DNA]</scope>
    <source>
        <strain evidence="10 11">ATCC 700618</strain>
    </source>
</reference>
<dbReference type="GO" id="GO:0005886">
    <property type="term" value="C:plasma membrane"/>
    <property type="evidence" value="ECO:0007669"/>
    <property type="project" value="UniProtKB-SubCell"/>
</dbReference>
<evidence type="ECO:0000256" key="6">
    <source>
        <dbReference type="ARBA" id="ARBA00022989"/>
    </source>
</evidence>
<keyword evidence="5 8" id="KW-0812">Transmembrane</keyword>
<comment type="similarity">
    <text evidence="2">Belongs to the binding-protein-dependent transport system permease family. CysTW subfamily.</text>
</comment>
<dbReference type="PROSITE" id="PS50928">
    <property type="entry name" value="ABC_TM1"/>
    <property type="match status" value="1"/>
</dbReference>
<name>A0A4R6ICY5_9MOLU</name>
<keyword evidence="7 8" id="KW-0472">Membrane</keyword>
<feature type="transmembrane region" description="Helical" evidence="8">
    <location>
        <begin position="71"/>
        <end position="92"/>
    </location>
</feature>
<dbReference type="InterPro" id="IPR000515">
    <property type="entry name" value="MetI-like"/>
</dbReference>
<dbReference type="InterPro" id="IPR051789">
    <property type="entry name" value="Bact_Polyamine_Transport"/>
</dbReference>
<comment type="subcellular location">
    <subcellularLocation>
        <location evidence="1">Cell membrane</location>
        <topology evidence="1">Multi-pass membrane protein</topology>
    </subcellularLocation>
</comment>
<keyword evidence="3" id="KW-0813">Transport</keyword>
<evidence type="ECO:0000256" key="7">
    <source>
        <dbReference type="ARBA" id="ARBA00023136"/>
    </source>
</evidence>
<keyword evidence="6 8" id="KW-1133">Transmembrane helix</keyword>
<proteinExistence type="inferred from homology"/>
<feature type="transmembrane region" description="Helical" evidence="8">
    <location>
        <begin position="139"/>
        <end position="160"/>
    </location>
</feature>
<keyword evidence="11" id="KW-1185">Reference proteome</keyword>
<dbReference type="InterPro" id="IPR035906">
    <property type="entry name" value="MetI-like_sf"/>
</dbReference>
<evidence type="ECO:0000256" key="2">
    <source>
        <dbReference type="ARBA" id="ARBA00007069"/>
    </source>
</evidence>
<evidence type="ECO:0000313" key="11">
    <source>
        <dbReference type="Proteomes" id="UP000295518"/>
    </source>
</evidence>
<feature type="transmembrane region" description="Helical" evidence="8">
    <location>
        <begin position="189"/>
        <end position="209"/>
    </location>
</feature>
<keyword evidence="4" id="KW-1003">Cell membrane</keyword>
<evidence type="ECO:0000256" key="8">
    <source>
        <dbReference type="SAM" id="Phobius"/>
    </source>
</evidence>
<accession>A0A4R6ICY5</accession>
<dbReference type="SUPFAM" id="SSF161098">
    <property type="entry name" value="MetI-like"/>
    <property type="match status" value="1"/>
</dbReference>
<evidence type="ECO:0000256" key="4">
    <source>
        <dbReference type="ARBA" id="ARBA00022475"/>
    </source>
</evidence>
<dbReference type="Proteomes" id="UP000295518">
    <property type="component" value="Unassembled WGS sequence"/>
</dbReference>
<comment type="caution">
    <text evidence="10">The sequence shown here is derived from an EMBL/GenBank/DDBJ whole genome shotgun (WGS) entry which is preliminary data.</text>
</comment>
<organism evidence="10 11">
    <name type="scientific">Mycoplasma testudineum</name>
    <dbReference type="NCBI Taxonomy" id="244584"/>
    <lineage>
        <taxon>Bacteria</taxon>
        <taxon>Bacillati</taxon>
        <taxon>Mycoplasmatota</taxon>
        <taxon>Mollicutes</taxon>
        <taxon>Mycoplasmataceae</taxon>
        <taxon>Mycoplasma</taxon>
    </lineage>
</organism>
<feature type="domain" description="ABC transmembrane type-1" evidence="9">
    <location>
        <begin position="66"/>
        <end position="255"/>
    </location>
</feature>
<gene>
    <name evidence="10" type="ORF">EI74_0718</name>
</gene>
<protein>
    <submittedName>
        <fullName evidence="10">Spermidine/putrescine transport system permease protein</fullName>
    </submittedName>
</protein>
<evidence type="ECO:0000259" key="9">
    <source>
        <dbReference type="PROSITE" id="PS50928"/>
    </source>
</evidence>